<evidence type="ECO:0000259" key="14">
    <source>
        <dbReference type="SMART" id="SM01044"/>
    </source>
</evidence>
<dbReference type="GO" id="GO:0006417">
    <property type="term" value="P:regulation of translation"/>
    <property type="evidence" value="ECO:0007669"/>
    <property type="project" value="UniProtKB-KW"/>
</dbReference>
<feature type="region of interest" description="Disordered" evidence="13">
    <location>
        <begin position="504"/>
        <end position="547"/>
    </location>
</feature>
<evidence type="ECO:0000256" key="6">
    <source>
        <dbReference type="ARBA" id="ARBA00022664"/>
    </source>
</evidence>
<dbReference type="OrthoDB" id="5413466at2759"/>
<protein>
    <recommendedName>
        <fullName evidence="14">Btz domain-containing protein</fullName>
    </recommendedName>
</protein>
<feature type="region of interest" description="Disordered" evidence="13">
    <location>
        <begin position="652"/>
        <end position="691"/>
    </location>
</feature>
<dbReference type="SMART" id="SM01044">
    <property type="entry name" value="Btz"/>
    <property type="match status" value="1"/>
</dbReference>
<feature type="compositionally biased region" description="Polar residues" evidence="13">
    <location>
        <begin position="507"/>
        <end position="536"/>
    </location>
</feature>
<evidence type="ECO:0000256" key="3">
    <source>
        <dbReference type="ARBA" id="ARBA00009548"/>
    </source>
</evidence>
<dbReference type="GO" id="GO:0000184">
    <property type="term" value="P:nuclear-transcribed mRNA catabolic process, nonsense-mediated decay"/>
    <property type="evidence" value="ECO:0007669"/>
    <property type="project" value="UniProtKB-KW"/>
</dbReference>
<organism evidence="15 16">
    <name type="scientific">Polychaeton citri CBS 116435</name>
    <dbReference type="NCBI Taxonomy" id="1314669"/>
    <lineage>
        <taxon>Eukaryota</taxon>
        <taxon>Fungi</taxon>
        <taxon>Dikarya</taxon>
        <taxon>Ascomycota</taxon>
        <taxon>Pezizomycotina</taxon>
        <taxon>Dothideomycetes</taxon>
        <taxon>Dothideomycetidae</taxon>
        <taxon>Capnodiales</taxon>
        <taxon>Capnodiaceae</taxon>
        <taxon>Polychaeton</taxon>
    </lineage>
</organism>
<feature type="compositionally biased region" description="Low complexity" evidence="13">
    <location>
        <begin position="616"/>
        <end position="629"/>
    </location>
</feature>
<evidence type="ECO:0000256" key="12">
    <source>
        <dbReference type="ARBA" id="ARBA00023242"/>
    </source>
</evidence>
<name>A0A9P4Q1A7_9PEZI</name>
<keyword evidence="4" id="KW-0813">Transport</keyword>
<feature type="compositionally biased region" description="Basic residues" evidence="13">
    <location>
        <begin position="46"/>
        <end position="58"/>
    </location>
</feature>
<evidence type="ECO:0000256" key="5">
    <source>
        <dbReference type="ARBA" id="ARBA00022490"/>
    </source>
</evidence>
<evidence type="ECO:0000256" key="8">
    <source>
        <dbReference type="ARBA" id="ARBA00022845"/>
    </source>
</evidence>
<keyword evidence="12" id="KW-0539">Nucleus</keyword>
<dbReference type="EMBL" id="MU003820">
    <property type="protein sequence ID" value="KAF2718758.1"/>
    <property type="molecule type" value="Genomic_DNA"/>
</dbReference>
<gene>
    <name evidence="15" type="ORF">K431DRAFT_287359</name>
</gene>
<dbReference type="GO" id="GO:0006397">
    <property type="term" value="P:mRNA processing"/>
    <property type="evidence" value="ECO:0007669"/>
    <property type="project" value="UniProtKB-KW"/>
</dbReference>
<dbReference type="GO" id="GO:0003729">
    <property type="term" value="F:mRNA binding"/>
    <property type="evidence" value="ECO:0007669"/>
    <property type="project" value="InterPro"/>
</dbReference>
<keyword evidence="7" id="KW-0509">mRNA transport</keyword>
<evidence type="ECO:0000256" key="2">
    <source>
        <dbReference type="ARBA" id="ARBA00004496"/>
    </source>
</evidence>
<dbReference type="AlphaFoldDB" id="A0A9P4Q1A7"/>
<keyword evidence="16" id="KW-1185">Reference proteome</keyword>
<evidence type="ECO:0000256" key="11">
    <source>
        <dbReference type="ARBA" id="ARBA00023187"/>
    </source>
</evidence>
<evidence type="ECO:0000256" key="7">
    <source>
        <dbReference type="ARBA" id="ARBA00022816"/>
    </source>
</evidence>
<evidence type="ECO:0000256" key="13">
    <source>
        <dbReference type="SAM" id="MobiDB-lite"/>
    </source>
</evidence>
<keyword evidence="8" id="KW-0810">Translation regulation</keyword>
<keyword evidence="5" id="KW-0963">Cytoplasm</keyword>
<evidence type="ECO:0000256" key="9">
    <source>
        <dbReference type="ARBA" id="ARBA00022884"/>
    </source>
</evidence>
<feature type="compositionally biased region" description="Polar residues" evidence="13">
    <location>
        <begin position="654"/>
        <end position="668"/>
    </location>
</feature>
<evidence type="ECO:0000256" key="10">
    <source>
        <dbReference type="ARBA" id="ARBA00023161"/>
    </source>
</evidence>
<evidence type="ECO:0000256" key="1">
    <source>
        <dbReference type="ARBA" id="ARBA00004123"/>
    </source>
</evidence>
<sequence length="715" mass="77708">MTELESEDGDVDESVEGEQPATAQTTTEKAGDRKDSKRDGQEGKKSGTKKRKQKKKPVKTPPSKDQTPNGSAQSSFRTTADTDAMMNGLKVADRPQADVEVVDFESKEGTVGGRKGQNGSTTTPSDPRRREHQEYRKQRDSNPAFIPNRGGFYMHDSRTPAESRGSGAGRPLPQGKAKGRGGPVQSVGGKDSPLGQQMPAKKVNEGPWKHDLHDTINEELPASARAVETSQDHADESARLFGRPSVAHDRQAAPPVISFSSTTLVGKVNLRVLIPGMPAAITYAEVPVKHYTRLPNHRPPLRRDKPVRISLPDNPPRYIFPSPDRSFIFIPRQMRPNQQGFGRYAQHGRSVGGYGYSSRRTSMYGGSVYSASIAPSRRPSMVSQLGRDPVFSPAASVASGYQPNPFRPVVRMPPNLHAQSMYSGANTPAQHFSGYQTPTMPPMQNYPPPGQPTYQGTPTTNVQHPRPQKAISVSGIDSPALVQQSSSVPPEIQQPFHNQLPAHMQHDSASSFGVPTSQPFYNPNQQFNYPQSSHVNTPGMGGIPENAIHAPAFQAPSGLPYGQAFYPQYPNAPAQGQGGYGYWPPQPGGFAPMPVYPPSRDMAAAQPSQDIPPPASQQSDAPQPSDGQQYPPNQSGFVAYEERGMVFYRPASEARQQGQESDSYQPAETFTPAYAMPPGGNMHPPPQDAPFFAYQDMSGMFYPPMAVDMSGQGQQ</sequence>
<keyword evidence="6" id="KW-0507">mRNA processing</keyword>
<proteinExistence type="inferred from homology"/>
<dbReference type="GO" id="GO:0008380">
    <property type="term" value="P:RNA splicing"/>
    <property type="evidence" value="ECO:0007669"/>
    <property type="project" value="UniProtKB-KW"/>
</dbReference>
<comment type="subcellular location">
    <subcellularLocation>
        <location evidence="2">Cytoplasm</location>
    </subcellularLocation>
    <subcellularLocation>
        <location evidence="1">Nucleus</location>
    </subcellularLocation>
</comment>
<keyword evidence="11" id="KW-0508">mRNA splicing</keyword>
<feature type="domain" description="Btz" evidence="14">
    <location>
        <begin position="111"/>
        <end position="238"/>
    </location>
</feature>
<feature type="compositionally biased region" description="Acidic residues" evidence="13">
    <location>
        <begin position="1"/>
        <end position="16"/>
    </location>
</feature>
<dbReference type="GO" id="GO:0005737">
    <property type="term" value="C:cytoplasm"/>
    <property type="evidence" value="ECO:0007669"/>
    <property type="project" value="UniProtKB-SubCell"/>
</dbReference>
<evidence type="ECO:0000256" key="4">
    <source>
        <dbReference type="ARBA" id="ARBA00022448"/>
    </source>
</evidence>
<evidence type="ECO:0000313" key="16">
    <source>
        <dbReference type="Proteomes" id="UP000799441"/>
    </source>
</evidence>
<feature type="compositionally biased region" description="Polar residues" evidence="13">
    <location>
        <begin position="65"/>
        <end position="81"/>
    </location>
</feature>
<reference evidence="15" key="1">
    <citation type="journal article" date="2020" name="Stud. Mycol.">
        <title>101 Dothideomycetes genomes: a test case for predicting lifestyles and emergence of pathogens.</title>
        <authorList>
            <person name="Haridas S."/>
            <person name="Albert R."/>
            <person name="Binder M."/>
            <person name="Bloem J."/>
            <person name="Labutti K."/>
            <person name="Salamov A."/>
            <person name="Andreopoulos B."/>
            <person name="Baker S."/>
            <person name="Barry K."/>
            <person name="Bills G."/>
            <person name="Bluhm B."/>
            <person name="Cannon C."/>
            <person name="Castanera R."/>
            <person name="Culley D."/>
            <person name="Daum C."/>
            <person name="Ezra D."/>
            <person name="Gonzalez J."/>
            <person name="Henrissat B."/>
            <person name="Kuo A."/>
            <person name="Liang C."/>
            <person name="Lipzen A."/>
            <person name="Lutzoni F."/>
            <person name="Magnuson J."/>
            <person name="Mondo S."/>
            <person name="Nolan M."/>
            <person name="Ohm R."/>
            <person name="Pangilinan J."/>
            <person name="Park H.-J."/>
            <person name="Ramirez L."/>
            <person name="Alfaro M."/>
            <person name="Sun H."/>
            <person name="Tritt A."/>
            <person name="Yoshinaga Y."/>
            <person name="Zwiers L.-H."/>
            <person name="Turgeon B."/>
            <person name="Goodwin S."/>
            <person name="Spatafora J."/>
            <person name="Crous P."/>
            <person name="Grigoriev I."/>
        </authorList>
    </citation>
    <scope>NUCLEOTIDE SEQUENCE</scope>
    <source>
        <strain evidence="15">CBS 116435</strain>
    </source>
</reference>
<comment type="similarity">
    <text evidence="3">Belongs to the CASC3 family.</text>
</comment>
<dbReference type="InterPro" id="IPR018545">
    <property type="entry name" value="Btz_dom"/>
</dbReference>
<feature type="region of interest" description="Disordered" evidence="13">
    <location>
        <begin position="1"/>
        <end position="197"/>
    </location>
</feature>
<evidence type="ECO:0000313" key="15">
    <source>
        <dbReference type="EMBL" id="KAF2718758.1"/>
    </source>
</evidence>
<dbReference type="Pfam" id="PF09405">
    <property type="entry name" value="Btz"/>
    <property type="match status" value="1"/>
</dbReference>
<comment type="caution">
    <text evidence="15">The sequence shown here is derived from an EMBL/GenBank/DDBJ whole genome shotgun (WGS) entry which is preliminary data.</text>
</comment>
<feature type="compositionally biased region" description="Basic and acidic residues" evidence="13">
    <location>
        <begin position="126"/>
        <end position="140"/>
    </location>
</feature>
<dbReference type="GO" id="GO:0051028">
    <property type="term" value="P:mRNA transport"/>
    <property type="evidence" value="ECO:0007669"/>
    <property type="project" value="UniProtKB-KW"/>
</dbReference>
<feature type="region of interest" description="Disordered" evidence="13">
    <location>
        <begin position="591"/>
        <end position="635"/>
    </location>
</feature>
<accession>A0A9P4Q1A7</accession>
<feature type="region of interest" description="Disordered" evidence="13">
    <location>
        <begin position="295"/>
        <end position="315"/>
    </location>
</feature>
<keyword evidence="10" id="KW-0866">Nonsense-mediated mRNA decay</keyword>
<feature type="compositionally biased region" description="Basic and acidic residues" evidence="13">
    <location>
        <begin position="29"/>
        <end position="45"/>
    </location>
</feature>
<keyword evidence="9" id="KW-0694">RNA-binding</keyword>
<dbReference type="Proteomes" id="UP000799441">
    <property type="component" value="Unassembled WGS sequence"/>
</dbReference>
<dbReference type="GO" id="GO:0035145">
    <property type="term" value="C:exon-exon junction complex"/>
    <property type="evidence" value="ECO:0007669"/>
    <property type="project" value="InterPro"/>
</dbReference>